<dbReference type="EMBL" id="CAXKWB010010830">
    <property type="protein sequence ID" value="CAL4099346.1"/>
    <property type="molecule type" value="Genomic_DNA"/>
</dbReference>
<accession>A0AAV2QSQ3</accession>
<feature type="transmembrane region" description="Helical" evidence="1">
    <location>
        <begin position="104"/>
        <end position="137"/>
    </location>
</feature>
<evidence type="ECO:0000313" key="3">
    <source>
        <dbReference type="Proteomes" id="UP001497623"/>
    </source>
</evidence>
<dbReference type="AlphaFoldDB" id="A0AAV2QSQ3"/>
<keyword evidence="3" id="KW-1185">Reference proteome</keyword>
<keyword evidence="1" id="KW-0812">Transmembrane</keyword>
<keyword evidence="1" id="KW-1133">Transmembrane helix</keyword>
<evidence type="ECO:0000313" key="2">
    <source>
        <dbReference type="EMBL" id="CAL4099346.1"/>
    </source>
</evidence>
<reference evidence="2 3" key="1">
    <citation type="submission" date="2024-05" db="EMBL/GenBank/DDBJ databases">
        <authorList>
            <person name="Wallberg A."/>
        </authorList>
    </citation>
    <scope>NUCLEOTIDE SEQUENCE [LARGE SCALE GENOMIC DNA]</scope>
</reference>
<dbReference type="Proteomes" id="UP001497623">
    <property type="component" value="Unassembled WGS sequence"/>
</dbReference>
<evidence type="ECO:0008006" key="4">
    <source>
        <dbReference type="Google" id="ProtNLM"/>
    </source>
</evidence>
<organism evidence="2 3">
    <name type="scientific">Meganyctiphanes norvegica</name>
    <name type="common">Northern krill</name>
    <name type="synonym">Thysanopoda norvegica</name>
    <dbReference type="NCBI Taxonomy" id="48144"/>
    <lineage>
        <taxon>Eukaryota</taxon>
        <taxon>Metazoa</taxon>
        <taxon>Ecdysozoa</taxon>
        <taxon>Arthropoda</taxon>
        <taxon>Crustacea</taxon>
        <taxon>Multicrustacea</taxon>
        <taxon>Malacostraca</taxon>
        <taxon>Eumalacostraca</taxon>
        <taxon>Eucarida</taxon>
        <taxon>Euphausiacea</taxon>
        <taxon>Euphausiidae</taxon>
        <taxon>Meganyctiphanes</taxon>
    </lineage>
</organism>
<feature type="transmembrane region" description="Helical" evidence="1">
    <location>
        <begin position="44"/>
        <end position="64"/>
    </location>
</feature>
<keyword evidence="1" id="KW-0472">Membrane</keyword>
<feature type="non-terminal residue" evidence="2">
    <location>
        <position position="140"/>
    </location>
</feature>
<comment type="caution">
    <text evidence="2">The sequence shown here is derived from an EMBL/GenBank/DDBJ whole genome shotgun (WGS) entry which is preliminary data.</text>
</comment>
<evidence type="ECO:0000256" key="1">
    <source>
        <dbReference type="SAM" id="Phobius"/>
    </source>
</evidence>
<proteinExistence type="predicted"/>
<gene>
    <name evidence="2" type="ORF">MNOR_LOCUS16462</name>
</gene>
<feature type="transmembrane region" description="Helical" evidence="1">
    <location>
        <begin position="12"/>
        <end position="32"/>
    </location>
</feature>
<protein>
    <recommendedName>
        <fullName evidence="4">NADH dehydrogenase subunit 6</fullName>
    </recommendedName>
</protein>
<sequence>MQLVSMVPKGIINGMVIALGWVIFSTRVITIIDYLDFGSKWVDWSLLFFFFFLLEDSSSLSFLGESSLSSFLGESFSSFTLDFGDDLLGVFFVSFGVFLEDLGVSFWSFFFLLGVLLSLGVFGSCLGDFLPGVFFCFGVA</sequence>
<name>A0AAV2QSQ3_MEGNR</name>